<gene>
    <name evidence="2" type="ORF">ACFSAS_18630</name>
</gene>
<dbReference type="EMBL" id="JBHUDP010000017">
    <property type="protein sequence ID" value="MFD1687602.1"/>
    <property type="molecule type" value="Genomic_DNA"/>
</dbReference>
<protein>
    <submittedName>
        <fullName evidence="2">Uncharacterized protein</fullName>
    </submittedName>
</protein>
<keyword evidence="3" id="KW-1185">Reference proteome</keyword>
<organism evidence="2 3">
    <name type="scientific">Halobellus litoreus</name>
    <dbReference type="NCBI Taxonomy" id="755310"/>
    <lineage>
        <taxon>Archaea</taxon>
        <taxon>Methanobacteriati</taxon>
        <taxon>Methanobacteriota</taxon>
        <taxon>Stenosarchaea group</taxon>
        <taxon>Halobacteria</taxon>
        <taxon>Halobacteriales</taxon>
        <taxon>Haloferacaceae</taxon>
        <taxon>Halobellus</taxon>
    </lineage>
</organism>
<comment type="caution">
    <text evidence="2">The sequence shown here is derived from an EMBL/GenBank/DDBJ whole genome shotgun (WGS) entry which is preliminary data.</text>
</comment>
<proteinExistence type="predicted"/>
<dbReference type="AlphaFoldDB" id="A0ABD6E4D5"/>
<name>A0ABD6E4D5_9EURY</name>
<reference evidence="2 3" key="1">
    <citation type="journal article" date="2019" name="Int. J. Syst. Evol. Microbiol.">
        <title>The Global Catalogue of Microorganisms (GCM) 10K type strain sequencing project: providing services to taxonomists for standard genome sequencing and annotation.</title>
        <authorList>
            <consortium name="The Broad Institute Genomics Platform"/>
            <consortium name="The Broad Institute Genome Sequencing Center for Infectious Disease"/>
            <person name="Wu L."/>
            <person name="Ma J."/>
        </authorList>
    </citation>
    <scope>NUCLEOTIDE SEQUENCE [LARGE SCALE GENOMIC DNA]</scope>
    <source>
        <strain evidence="2 3">CGMCC 1.10387</strain>
    </source>
</reference>
<dbReference type="RefSeq" id="WP_256309358.1">
    <property type="nucleotide sequence ID" value="NZ_JANHAW010000008.1"/>
</dbReference>
<accession>A0ABD6E4D5</accession>
<sequence length="201" mass="21607">MSVDNCEGKDPHDAIEPLSKIANAKKNDLDSFAADLETGDATEEDYWLLIRGIAGSHPAIADAAHVNIDIQDKIAAGALDEAFKGIYDLTVEGGSRLAAQQLRLAADELAAADPDTVLDAFAVERDGLGSSQIDVSERTTAHAYDDEDGAVLVDTAALDRNPDRNRTNLSVEDARALRDDLDEALDAIAAERTRYDREAEE</sequence>
<evidence type="ECO:0000256" key="1">
    <source>
        <dbReference type="SAM" id="Coils"/>
    </source>
</evidence>
<keyword evidence="1" id="KW-0175">Coiled coil</keyword>
<dbReference type="Proteomes" id="UP001597092">
    <property type="component" value="Unassembled WGS sequence"/>
</dbReference>
<feature type="coiled-coil region" evidence="1">
    <location>
        <begin position="171"/>
        <end position="201"/>
    </location>
</feature>
<evidence type="ECO:0000313" key="3">
    <source>
        <dbReference type="Proteomes" id="UP001597092"/>
    </source>
</evidence>
<evidence type="ECO:0000313" key="2">
    <source>
        <dbReference type="EMBL" id="MFD1687602.1"/>
    </source>
</evidence>